<dbReference type="GO" id="GO:0003824">
    <property type="term" value="F:catalytic activity"/>
    <property type="evidence" value="ECO:0007669"/>
    <property type="project" value="InterPro"/>
</dbReference>
<dbReference type="InterPro" id="IPR050266">
    <property type="entry name" value="AB_hydrolase_sf"/>
</dbReference>
<dbReference type="InterPro" id="IPR000073">
    <property type="entry name" value="AB_hydrolase_1"/>
</dbReference>
<evidence type="ECO:0000313" key="2">
    <source>
        <dbReference type="EMBL" id="SHI44944.1"/>
    </source>
</evidence>
<dbReference type="SUPFAM" id="SSF53474">
    <property type="entry name" value="alpha/beta-Hydrolases"/>
    <property type="match status" value="1"/>
</dbReference>
<dbReference type="InterPro" id="IPR029058">
    <property type="entry name" value="AB_hydrolase_fold"/>
</dbReference>
<proteinExistence type="predicted"/>
<dbReference type="EMBL" id="FQZK01000001">
    <property type="protein sequence ID" value="SHI44944.1"/>
    <property type="molecule type" value="Genomic_DNA"/>
</dbReference>
<reference evidence="2 3" key="1">
    <citation type="submission" date="2016-11" db="EMBL/GenBank/DDBJ databases">
        <authorList>
            <person name="Jaros S."/>
            <person name="Januszkiewicz K."/>
            <person name="Wedrychowicz H."/>
        </authorList>
    </citation>
    <scope>NUCLEOTIDE SEQUENCE [LARGE SCALE GENOMIC DNA]</scope>
    <source>
        <strain evidence="2 3">CGMCC 4.5723</strain>
    </source>
</reference>
<dbReference type="Gene3D" id="3.40.50.1820">
    <property type="entry name" value="alpha/beta hydrolase"/>
    <property type="match status" value="1"/>
</dbReference>
<dbReference type="AlphaFoldDB" id="A0A1M6B876"/>
<dbReference type="OrthoDB" id="4481859at2"/>
<accession>A0A1M6B876</accession>
<gene>
    <name evidence="2" type="ORF">SAMN05421803_101253</name>
</gene>
<protein>
    <submittedName>
        <fullName evidence="2">Pimeloyl-ACP methyl ester carboxylesterase</fullName>
    </submittedName>
</protein>
<dbReference type="InterPro" id="IPR000639">
    <property type="entry name" value="Epox_hydrolase-like"/>
</dbReference>
<dbReference type="PANTHER" id="PTHR43798">
    <property type="entry name" value="MONOACYLGLYCEROL LIPASE"/>
    <property type="match status" value="1"/>
</dbReference>
<feature type="domain" description="AB hydrolase-1" evidence="1">
    <location>
        <begin position="30"/>
        <end position="276"/>
    </location>
</feature>
<evidence type="ECO:0000259" key="1">
    <source>
        <dbReference type="Pfam" id="PF12697"/>
    </source>
</evidence>
<dbReference type="PRINTS" id="PR00111">
    <property type="entry name" value="ABHYDROLASE"/>
</dbReference>
<dbReference type="Proteomes" id="UP000184452">
    <property type="component" value="Unassembled WGS sequence"/>
</dbReference>
<organism evidence="2 3">
    <name type="scientific">Nocardiopsis flavescens</name>
    <dbReference type="NCBI Taxonomy" id="758803"/>
    <lineage>
        <taxon>Bacteria</taxon>
        <taxon>Bacillati</taxon>
        <taxon>Actinomycetota</taxon>
        <taxon>Actinomycetes</taxon>
        <taxon>Streptosporangiales</taxon>
        <taxon>Nocardiopsidaceae</taxon>
        <taxon>Nocardiopsis</taxon>
    </lineage>
</organism>
<dbReference type="GO" id="GO:0016020">
    <property type="term" value="C:membrane"/>
    <property type="evidence" value="ECO:0007669"/>
    <property type="project" value="TreeGrafter"/>
</dbReference>
<dbReference type="Pfam" id="PF12697">
    <property type="entry name" value="Abhydrolase_6"/>
    <property type="match status" value="1"/>
</dbReference>
<evidence type="ECO:0000313" key="3">
    <source>
        <dbReference type="Proteomes" id="UP000184452"/>
    </source>
</evidence>
<dbReference type="STRING" id="758803.SAMN05421803_101253"/>
<dbReference type="RefSeq" id="WP_073374033.1">
    <property type="nucleotide sequence ID" value="NZ_FQZK01000001.1"/>
</dbReference>
<dbReference type="PANTHER" id="PTHR43798:SF33">
    <property type="entry name" value="HYDROLASE, PUTATIVE (AFU_ORTHOLOGUE AFUA_2G14860)-RELATED"/>
    <property type="match status" value="1"/>
</dbReference>
<dbReference type="PRINTS" id="PR00412">
    <property type="entry name" value="EPOXHYDRLASE"/>
</dbReference>
<name>A0A1M6B876_9ACTN</name>
<sequence>MTNDPFTRTVITRPEGPLSVAVAGDRGTPVVLLSGAGQDNALLSWRHLLPALARDHRVFAPDWPKQGRSRPWNGTADHAALLGVIDTVLDHFSLDRVRLAGLSQGGAMTLAYAIERPERVERLVAMCPAGTISFPPVVHQALWLTARSRFLNSTVPGMMMRTRAGVEKFVRAALVPGPVEDFDSIVDEVFAEARDHGAGSSDWQNASIGFTRMNVDLRPRLGEISCPALFIQGSADVGVKPAHTAAAAAAVPDARLELIEGGGHWISRHRPERVEALVSGFFA</sequence>
<keyword evidence="3" id="KW-1185">Reference proteome</keyword>